<evidence type="ECO:0000313" key="11">
    <source>
        <dbReference type="Proteomes" id="UP000267049"/>
    </source>
</evidence>
<dbReference type="InterPro" id="IPR020539">
    <property type="entry name" value="RNase_P_CS"/>
</dbReference>
<dbReference type="HAMAP" id="MF_00227">
    <property type="entry name" value="RNase_P"/>
    <property type="match status" value="1"/>
</dbReference>
<evidence type="ECO:0000256" key="4">
    <source>
        <dbReference type="ARBA" id="ARBA00022759"/>
    </source>
</evidence>
<dbReference type="InterPro" id="IPR020568">
    <property type="entry name" value="Ribosomal_Su5_D2-typ_SF"/>
</dbReference>
<dbReference type="InterPro" id="IPR000100">
    <property type="entry name" value="RNase_P"/>
</dbReference>
<dbReference type="SUPFAM" id="SSF54211">
    <property type="entry name" value="Ribosomal protein S5 domain 2-like"/>
    <property type="match status" value="1"/>
</dbReference>
<dbReference type="OrthoDB" id="9796422at2"/>
<evidence type="ECO:0000256" key="3">
    <source>
        <dbReference type="ARBA" id="ARBA00022722"/>
    </source>
</evidence>
<accession>A0A3M8SYS3</accession>
<dbReference type="InterPro" id="IPR014721">
    <property type="entry name" value="Ribsml_uS5_D2-typ_fold_subgr"/>
</dbReference>
<dbReference type="PANTHER" id="PTHR33992:SF1">
    <property type="entry name" value="RIBONUCLEASE P PROTEIN COMPONENT"/>
    <property type="match status" value="1"/>
</dbReference>
<dbReference type="GO" id="GO:0001682">
    <property type="term" value="P:tRNA 5'-leader removal"/>
    <property type="evidence" value="ECO:0007669"/>
    <property type="project" value="UniProtKB-UniRule"/>
</dbReference>
<dbReference type="EC" id="3.1.26.5" evidence="7 8"/>
<organism evidence="10 11">
    <name type="scientific">Montanilutibacter psychrotolerans</name>
    <dbReference type="NCBI Taxonomy" id="1327343"/>
    <lineage>
        <taxon>Bacteria</taxon>
        <taxon>Pseudomonadati</taxon>
        <taxon>Pseudomonadota</taxon>
        <taxon>Gammaproteobacteria</taxon>
        <taxon>Lysobacterales</taxon>
        <taxon>Lysobacteraceae</taxon>
        <taxon>Montanilutibacter</taxon>
    </lineage>
</organism>
<feature type="compositionally biased region" description="Low complexity" evidence="9">
    <location>
        <begin position="118"/>
        <end position="133"/>
    </location>
</feature>
<comment type="caution">
    <text evidence="10">The sequence shown here is derived from an EMBL/GenBank/DDBJ whole genome shotgun (WGS) entry which is preliminary data.</text>
</comment>
<comment type="similarity">
    <text evidence="7">Belongs to the RnpA family.</text>
</comment>
<dbReference type="GO" id="GO:0004526">
    <property type="term" value="F:ribonuclease P activity"/>
    <property type="evidence" value="ECO:0007669"/>
    <property type="project" value="UniProtKB-UniRule"/>
</dbReference>
<dbReference type="Pfam" id="PF00825">
    <property type="entry name" value="Ribonuclease_P"/>
    <property type="match status" value="1"/>
</dbReference>
<protein>
    <recommendedName>
        <fullName evidence="7 8">Ribonuclease P protein component</fullName>
        <shortName evidence="7">RNase P protein</shortName>
        <shortName evidence="7">RNaseP protein</shortName>
        <ecNumber evidence="7 8">3.1.26.5</ecNumber>
    </recommendedName>
    <alternativeName>
        <fullName evidence="7">Protein C5</fullName>
    </alternativeName>
</protein>
<evidence type="ECO:0000256" key="6">
    <source>
        <dbReference type="ARBA" id="ARBA00022884"/>
    </source>
</evidence>
<evidence type="ECO:0000256" key="2">
    <source>
        <dbReference type="ARBA" id="ARBA00022694"/>
    </source>
</evidence>
<proteinExistence type="inferred from homology"/>
<dbReference type="GO" id="GO:0000049">
    <property type="term" value="F:tRNA binding"/>
    <property type="evidence" value="ECO:0007669"/>
    <property type="project" value="UniProtKB-UniRule"/>
</dbReference>
<evidence type="ECO:0000256" key="9">
    <source>
        <dbReference type="SAM" id="MobiDB-lite"/>
    </source>
</evidence>
<comment type="function">
    <text evidence="1 7">RNaseP catalyzes the removal of the 5'-leader sequence from pre-tRNA to produce the mature 5'-terminus. It can also cleave other RNA substrates such as 4.5S RNA. The protein component plays an auxiliary but essential role in vivo by binding to the 5'-leader sequence and broadening the substrate specificity of the ribozyme.</text>
</comment>
<feature type="region of interest" description="Disordered" evidence="9">
    <location>
        <begin position="113"/>
        <end position="173"/>
    </location>
</feature>
<dbReference type="PROSITE" id="PS00648">
    <property type="entry name" value="RIBONUCLEASE_P"/>
    <property type="match status" value="1"/>
</dbReference>
<gene>
    <name evidence="7 10" type="primary">rnpA</name>
    <name evidence="10" type="ORF">EER27_09945</name>
</gene>
<dbReference type="Proteomes" id="UP000267049">
    <property type="component" value="Unassembled WGS sequence"/>
</dbReference>
<keyword evidence="3 7" id="KW-0540">Nuclease</keyword>
<evidence type="ECO:0000256" key="8">
    <source>
        <dbReference type="NCBIfam" id="TIGR00188"/>
    </source>
</evidence>
<name>A0A3M8SYS3_9GAMM</name>
<dbReference type="GO" id="GO:0042781">
    <property type="term" value="F:3'-tRNA processing endoribonuclease activity"/>
    <property type="evidence" value="ECO:0007669"/>
    <property type="project" value="TreeGrafter"/>
</dbReference>
<dbReference type="Gene3D" id="3.30.230.10">
    <property type="match status" value="1"/>
</dbReference>
<evidence type="ECO:0000256" key="7">
    <source>
        <dbReference type="HAMAP-Rule" id="MF_00227"/>
    </source>
</evidence>
<evidence type="ECO:0000256" key="5">
    <source>
        <dbReference type="ARBA" id="ARBA00022801"/>
    </source>
</evidence>
<dbReference type="NCBIfam" id="TIGR00188">
    <property type="entry name" value="rnpA"/>
    <property type="match status" value="1"/>
</dbReference>
<feature type="compositionally biased region" description="Polar residues" evidence="9">
    <location>
        <begin position="134"/>
        <end position="143"/>
    </location>
</feature>
<reference evidence="10 11" key="1">
    <citation type="submission" date="2018-11" db="EMBL/GenBank/DDBJ databases">
        <title>Lysobacter cryohumiis sp. nov., isolated from soil in the Tianshan Mountains, Xinjiang, China.</title>
        <authorList>
            <person name="Luo Y."/>
            <person name="Sheng H."/>
        </authorList>
    </citation>
    <scope>NUCLEOTIDE SEQUENCE [LARGE SCALE GENOMIC DNA]</scope>
    <source>
        <strain evidence="10 11">ZS60</strain>
    </source>
</reference>
<keyword evidence="4 7" id="KW-0255">Endonuclease</keyword>
<dbReference type="AlphaFoldDB" id="A0A3M8SYS3"/>
<dbReference type="EMBL" id="RIBS01000004">
    <property type="protein sequence ID" value="RNF83692.1"/>
    <property type="molecule type" value="Genomic_DNA"/>
</dbReference>
<evidence type="ECO:0000313" key="10">
    <source>
        <dbReference type="EMBL" id="RNF83692.1"/>
    </source>
</evidence>
<keyword evidence="11" id="KW-1185">Reference proteome</keyword>
<dbReference type="PANTHER" id="PTHR33992">
    <property type="entry name" value="RIBONUCLEASE P PROTEIN COMPONENT"/>
    <property type="match status" value="1"/>
</dbReference>
<keyword evidence="2 7" id="KW-0819">tRNA processing</keyword>
<dbReference type="GO" id="GO:0030677">
    <property type="term" value="C:ribonuclease P complex"/>
    <property type="evidence" value="ECO:0007669"/>
    <property type="project" value="TreeGrafter"/>
</dbReference>
<comment type="catalytic activity">
    <reaction evidence="7">
        <text>Endonucleolytic cleavage of RNA, removing 5'-extranucleotides from tRNA precursor.</text>
        <dbReference type="EC" id="3.1.26.5"/>
    </reaction>
</comment>
<comment type="subunit">
    <text evidence="7">Consists of a catalytic RNA component (M1 or rnpB) and a protein subunit.</text>
</comment>
<feature type="compositionally biased region" description="Pro residues" evidence="9">
    <location>
        <begin position="153"/>
        <end position="173"/>
    </location>
</feature>
<keyword evidence="6 7" id="KW-0694">RNA-binding</keyword>
<sequence length="173" mass="18301">MSSNRFPRTARVRARSDFDRIFKHGRRVALPVLALHWQADDAEPRMGLAVSRKVDPHAVGRNRIKRILRDEFRHRRANLATGDYVLVARPGAARCSGDELRAALQSLLKRAGALRPDGSSPSGGPQAASAHAQTPGSTASPGSTPGDAALPLSPAPGTMPPAACPADLPPQSP</sequence>
<evidence type="ECO:0000256" key="1">
    <source>
        <dbReference type="ARBA" id="ARBA00002663"/>
    </source>
</evidence>
<dbReference type="RefSeq" id="WP_123087950.1">
    <property type="nucleotide sequence ID" value="NZ_RIBS01000004.1"/>
</dbReference>
<keyword evidence="5 7" id="KW-0378">Hydrolase</keyword>